<gene>
    <name evidence="2" type="ORF">NPE20_26295</name>
</gene>
<evidence type="ECO:0000256" key="1">
    <source>
        <dbReference type="SAM" id="Phobius"/>
    </source>
</evidence>
<evidence type="ECO:0000313" key="3">
    <source>
        <dbReference type="Proteomes" id="UP001204376"/>
    </source>
</evidence>
<proteinExistence type="predicted"/>
<sequence length="43" mass="5022">MKKMIRSKKAGGKINPYPFLLLVMLLLAVIFIVIHFIFRNTVF</sequence>
<dbReference type="RefSeq" id="WP_256541676.1">
    <property type="nucleotide sequence ID" value="NZ_JANHOH010000015.1"/>
</dbReference>
<comment type="caution">
    <text evidence="2">The sequence shown here is derived from an EMBL/GenBank/DDBJ whole genome shotgun (WGS) entry which is preliminary data.</text>
</comment>
<organism evidence="2 3">
    <name type="scientific">Mucilaginibacter aquariorum</name>
    <dbReference type="NCBI Taxonomy" id="2967225"/>
    <lineage>
        <taxon>Bacteria</taxon>
        <taxon>Pseudomonadati</taxon>
        <taxon>Bacteroidota</taxon>
        <taxon>Sphingobacteriia</taxon>
        <taxon>Sphingobacteriales</taxon>
        <taxon>Sphingobacteriaceae</taxon>
        <taxon>Mucilaginibacter</taxon>
    </lineage>
</organism>
<protein>
    <submittedName>
        <fullName evidence="2">Uncharacterized protein</fullName>
    </submittedName>
</protein>
<dbReference type="EMBL" id="JANHOH010000015">
    <property type="protein sequence ID" value="MCQ6961511.1"/>
    <property type="molecule type" value="Genomic_DNA"/>
</dbReference>
<evidence type="ECO:0000313" key="2">
    <source>
        <dbReference type="EMBL" id="MCQ6961511.1"/>
    </source>
</evidence>
<feature type="transmembrane region" description="Helical" evidence="1">
    <location>
        <begin position="20"/>
        <end position="38"/>
    </location>
</feature>
<keyword evidence="1" id="KW-0812">Transmembrane</keyword>
<keyword evidence="1" id="KW-1133">Transmembrane helix</keyword>
<keyword evidence="3" id="KW-1185">Reference proteome</keyword>
<reference evidence="2 3" key="1">
    <citation type="submission" date="2022-07" db="EMBL/GenBank/DDBJ databases">
        <title>Mucilaginibacter sp. JC4.</title>
        <authorList>
            <person name="Le V."/>
            <person name="Ko S.-R."/>
            <person name="Ahn C.-Y."/>
            <person name="Oh H.-M."/>
        </authorList>
    </citation>
    <scope>NUCLEOTIDE SEQUENCE [LARGE SCALE GENOMIC DNA]</scope>
    <source>
        <strain evidence="2 3">JC4</strain>
    </source>
</reference>
<name>A0ABT1TA57_9SPHI</name>
<accession>A0ABT1TA57</accession>
<keyword evidence="1" id="KW-0472">Membrane</keyword>
<dbReference type="Proteomes" id="UP001204376">
    <property type="component" value="Unassembled WGS sequence"/>
</dbReference>